<feature type="signal peptide" evidence="8">
    <location>
        <begin position="1"/>
        <end position="17"/>
    </location>
</feature>
<sequence length="127" mass="14038">MPLFLLLTLAPLGFCFSSQTDDGSRMLGFCCGSVRFCPVLLVLMLPVCGGNVVIQRDAQFDLTYDDMVTSDNQTIYSYNHTVSRNKTEGVRVSVELLSESAQSPVLFVVRQKQAVLSFQVPLILRGL</sequence>
<keyword evidence="6" id="KW-0472">Membrane</keyword>
<dbReference type="GO" id="GO:0005886">
    <property type="term" value="C:plasma membrane"/>
    <property type="evidence" value="ECO:0007669"/>
    <property type="project" value="TreeGrafter"/>
</dbReference>
<organism evidence="9 10">
    <name type="scientific">Carassius auratus</name>
    <name type="common">Goldfish</name>
    <dbReference type="NCBI Taxonomy" id="7957"/>
    <lineage>
        <taxon>Eukaryota</taxon>
        <taxon>Metazoa</taxon>
        <taxon>Chordata</taxon>
        <taxon>Craniata</taxon>
        <taxon>Vertebrata</taxon>
        <taxon>Euteleostomi</taxon>
        <taxon>Actinopterygii</taxon>
        <taxon>Neopterygii</taxon>
        <taxon>Teleostei</taxon>
        <taxon>Ostariophysi</taxon>
        <taxon>Cypriniformes</taxon>
        <taxon>Cyprinidae</taxon>
        <taxon>Cyprininae</taxon>
        <taxon>Carassius</taxon>
    </lineage>
</organism>
<dbReference type="AlphaFoldDB" id="A0A6P6LH99"/>
<dbReference type="GO" id="GO:0005764">
    <property type="term" value="C:lysosome"/>
    <property type="evidence" value="ECO:0007669"/>
    <property type="project" value="TreeGrafter"/>
</dbReference>
<evidence type="ECO:0000313" key="10">
    <source>
        <dbReference type="RefSeq" id="XP_026082861.1"/>
    </source>
</evidence>
<evidence type="ECO:0000313" key="9">
    <source>
        <dbReference type="Proteomes" id="UP000515129"/>
    </source>
</evidence>
<reference evidence="10" key="1">
    <citation type="submission" date="2025-08" db="UniProtKB">
        <authorList>
            <consortium name="RefSeq"/>
        </authorList>
    </citation>
    <scope>IDENTIFICATION</scope>
    <source>
        <strain evidence="10">Wakin</strain>
        <tissue evidence="10">Muscle</tissue>
    </source>
</reference>
<evidence type="ECO:0000256" key="5">
    <source>
        <dbReference type="ARBA" id="ARBA00022989"/>
    </source>
</evidence>
<keyword evidence="3" id="KW-0812">Transmembrane</keyword>
<dbReference type="PANTHER" id="PTHR12185">
    <property type="entry name" value="SID1 TRANSMEMBRANE FAMILY MEMEBER"/>
    <property type="match status" value="1"/>
</dbReference>
<comment type="subcellular location">
    <subcellularLocation>
        <location evidence="1">Membrane</location>
        <topology evidence="1">Multi-pass membrane protein</topology>
    </subcellularLocation>
</comment>
<keyword evidence="5" id="KW-1133">Transmembrane helix</keyword>
<dbReference type="RefSeq" id="XP_026082861.1">
    <property type="nucleotide sequence ID" value="XM_026227076.1"/>
</dbReference>
<dbReference type="GO" id="GO:0003725">
    <property type="term" value="F:double-stranded RNA binding"/>
    <property type="evidence" value="ECO:0007669"/>
    <property type="project" value="TreeGrafter"/>
</dbReference>
<evidence type="ECO:0000256" key="2">
    <source>
        <dbReference type="ARBA" id="ARBA00006618"/>
    </source>
</evidence>
<name>A0A6P6LH99_CARAU</name>
<evidence type="ECO:0000256" key="8">
    <source>
        <dbReference type="SAM" id="SignalP"/>
    </source>
</evidence>
<keyword evidence="7" id="KW-0325">Glycoprotein</keyword>
<dbReference type="PANTHER" id="PTHR12185:SF16">
    <property type="entry name" value="SID1 TRANSMEMBRANE FAMILY MEMBER 2"/>
    <property type="match status" value="1"/>
</dbReference>
<keyword evidence="9" id="KW-1185">Reference proteome</keyword>
<keyword evidence="4 8" id="KW-0732">Signal</keyword>
<comment type="similarity">
    <text evidence="2">Belongs to the SID1 family.</text>
</comment>
<feature type="chain" id="PRO_5027878042" evidence="8">
    <location>
        <begin position="18"/>
        <end position="127"/>
    </location>
</feature>
<proteinExistence type="inferred from homology"/>
<evidence type="ECO:0000256" key="7">
    <source>
        <dbReference type="ARBA" id="ARBA00023180"/>
    </source>
</evidence>
<evidence type="ECO:0000256" key="4">
    <source>
        <dbReference type="ARBA" id="ARBA00022729"/>
    </source>
</evidence>
<evidence type="ECO:0000256" key="6">
    <source>
        <dbReference type="ARBA" id="ARBA00023136"/>
    </source>
</evidence>
<protein>
    <submittedName>
        <fullName evidence="10">SID1 transmembrane family member 2-like isoform X1</fullName>
    </submittedName>
</protein>
<dbReference type="InterPro" id="IPR025958">
    <property type="entry name" value="SID1_TM_fam"/>
</dbReference>
<evidence type="ECO:0000256" key="3">
    <source>
        <dbReference type="ARBA" id="ARBA00022692"/>
    </source>
</evidence>
<dbReference type="GO" id="GO:0051033">
    <property type="term" value="F:RNA transmembrane transporter activity"/>
    <property type="evidence" value="ECO:0007669"/>
    <property type="project" value="TreeGrafter"/>
</dbReference>
<dbReference type="OrthoDB" id="8929996at2759"/>
<accession>A0A6P6LH99</accession>
<evidence type="ECO:0000256" key="1">
    <source>
        <dbReference type="ARBA" id="ARBA00004141"/>
    </source>
</evidence>
<dbReference type="KEGG" id="caua:113058828"/>
<dbReference type="GeneID" id="113058828"/>
<dbReference type="Proteomes" id="UP000515129">
    <property type="component" value="Chromosome 40"/>
</dbReference>
<gene>
    <name evidence="10" type="primary">LOC113058828</name>
</gene>